<sequence length="101" mass="11553">MFNTQLEKDISSIFLNLREFAEQIDLDGQEVPAVVEDLELSPDNSREGVSFEGRTLYLHAVCLQYEYVPHKSCLLNGEVWYVLESSVELGLAIVKLYREKA</sequence>
<dbReference type="EMBL" id="CP065938">
    <property type="protein sequence ID" value="UWX06414.1"/>
    <property type="molecule type" value="Genomic_DNA"/>
</dbReference>
<evidence type="ECO:0000313" key="1">
    <source>
        <dbReference type="EMBL" id="UWX06414.1"/>
    </source>
</evidence>
<evidence type="ECO:0000313" key="2">
    <source>
        <dbReference type="Proteomes" id="UP001058120"/>
    </source>
</evidence>
<gene>
    <name evidence="1" type="ORF">JBF11_03625</name>
</gene>
<name>A0ABY5Y4C7_9BACT</name>
<proteinExistence type="predicted"/>
<dbReference type="RefSeq" id="WP_334316020.1">
    <property type="nucleotide sequence ID" value="NZ_CP065938.1"/>
</dbReference>
<organism evidence="1 2">
    <name type="scientific">Taurinivorans muris</name>
    <dbReference type="NCBI Taxonomy" id="2787751"/>
    <lineage>
        <taxon>Bacteria</taxon>
        <taxon>Pseudomonadati</taxon>
        <taxon>Thermodesulfobacteriota</taxon>
        <taxon>Desulfovibrionia</taxon>
        <taxon>Desulfovibrionales</taxon>
        <taxon>Desulfovibrionaceae</taxon>
        <taxon>Taurinivorans</taxon>
    </lineage>
</organism>
<keyword evidence="2" id="KW-1185">Reference proteome</keyword>
<dbReference type="Proteomes" id="UP001058120">
    <property type="component" value="Chromosome"/>
</dbReference>
<protein>
    <submittedName>
        <fullName evidence="1">Uncharacterized protein</fullName>
    </submittedName>
</protein>
<accession>A0ABY5Y4C7</accession>
<reference evidence="1" key="1">
    <citation type="submission" date="2020-12" db="EMBL/GenBank/DDBJ databases">
        <title>Taurinivorans muris gen. nov., sp. nov., fundamental and realized metabolic niche of a ubiquitous sulfidogenic bacterium in the murine intestine.</title>
        <authorList>
            <person name="Ye H."/>
            <person name="Hanson B.T."/>
            <person name="Loy A."/>
        </authorList>
    </citation>
    <scope>NUCLEOTIDE SEQUENCE</scope>
    <source>
        <strain evidence="1">LT0009</strain>
    </source>
</reference>